<comment type="caution">
    <text evidence="7">The sequence shown here is derived from an EMBL/GenBank/DDBJ whole genome shotgun (WGS) entry which is preliminary data.</text>
</comment>
<keyword evidence="4 5" id="KW-0408">Iron</keyword>
<evidence type="ECO:0000256" key="6">
    <source>
        <dbReference type="RuleBase" id="RU000461"/>
    </source>
</evidence>
<reference evidence="7 8" key="1">
    <citation type="submission" date="2015-06" db="EMBL/GenBank/DDBJ databases">
        <title>Draft genome of the ant-associated black yeast Phialophora attae CBS 131958.</title>
        <authorList>
            <person name="Moreno L.F."/>
            <person name="Stielow B.J."/>
            <person name="de Hoog S."/>
            <person name="Vicente V.A."/>
            <person name="Weiss V.A."/>
            <person name="de Vries M."/>
            <person name="Cruz L.M."/>
            <person name="Souza E.M."/>
        </authorList>
    </citation>
    <scope>NUCLEOTIDE SEQUENCE [LARGE SCALE GENOMIC DNA]</scope>
    <source>
        <strain evidence="7 8">CBS 131958</strain>
    </source>
</reference>
<evidence type="ECO:0000256" key="1">
    <source>
        <dbReference type="ARBA" id="ARBA00001971"/>
    </source>
</evidence>
<keyword evidence="3 6" id="KW-0560">Oxidoreductase</keyword>
<dbReference type="GO" id="GO:0032259">
    <property type="term" value="P:methylation"/>
    <property type="evidence" value="ECO:0007669"/>
    <property type="project" value="UniProtKB-KW"/>
</dbReference>
<dbReference type="AlphaFoldDB" id="A0A0N1H1F3"/>
<keyword evidence="7" id="KW-0489">Methyltransferase</keyword>
<evidence type="ECO:0000313" key="7">
    <source>
        <dbReference type="EMBL" id="KPI38164.1"/>
    </source>
</evidence>
<keyword evidence="7" id="KW-0808">Transferase</keyword>
<dbReference type="PANTHER" id="PTHR24305">
    <property type="entry name" value="CYTOCHROME P450"/>
    <property type="match status" value="1"/>
</dbReference>
<organism evidence="7 8">
    <name type="scientific">Cyphellophora attinorum</name>
    <dbReference type="NCBI Taxonomy" id="1664694"/>
    <lineage>
        <taxon>Eukaryota</taxon>
        <taxon>Fungi</taxon>
        <taxon>Dikarya</taxon>
        <taxon>Ascomycota</taxon>
        <taxon>Pezizomycotina</taxon>
        <taxon>Eurotiomycetes</taxon>
        <taxon>Chaetothyriomycetidae</taxon>
        <taxon>Chaetothyriales</taxon>
        <taxon>Cyphellophoraceae</taxon>
        <taxon>Cyphellophora</taxon>
    </lineage>
</organism>
<dbReference type="VEuPathDB" id="FungiDB:AB675_1110"/>
<dbReference type="InterPro" id="IPR017972">
    <property type="entry name" value="Cyt_P450_CS"/>
</dbReference>
<dbReference type="GeneID" id="28731798"/>
<keyword evidence="5 6" id="KW-0349">Heme</keyword>
<dbReference type="Proteomes" id="UP000038010">
    <property type="component" value="Unassembled WGS sequence"/>
</dbReference>
<dbReference type="InterPro" id="IPR036396">
    <property type="entry name" value="Cyt_P450_sf"/>
</dbReference>
<sequence>MTVAANPVASGLGTLAVLIFGRILPTAIVYCLAKFAYQAVYYRFFHELSKFPGPFWASATRLYITYWNLKESEHVHMLDLHREYGPVVRITPTLLVVGDATKLPVVYSRNVNKSKHYITGSFGKTESVFNMQDNRQHAEHRKLIAGPYSFSNIRKMEPLIDARMNDWINAMDKKFCSSGETFDFAPWAVYMAYDIISEIGFGAPFGFVDSGSDVGGLIQGFHDGLPAFGLLARLHPFTTWIKNTWVGEKYLVAKPEDQSGIGTLMRFRDRLIEERLADIAAGTTGGRIDLLQTFLDARDENGKAMEMDWIKAEVLLVLLAGADTTGTSFQGMVCMVMSKPEVYKKLMAELDQATAAGHLSTMPQYEEVLAHCPYYVACVKETMRLWPSAPNIFPRVVGKGGLQLFNHFAPEGTEISCNPWVLGRDQNLYGADAAEFRPDRWLESDQAAKEFDKYNMVFGYGPRICLGKDIA</sequence>
<dbReference type="Gene3D" id="1.10.630.10">
    <property type="entry name" value="Cytochrome P450"/>
    <property type="match status" value="1"/>
</dbReference>
<dbReference type="EMBL" id="LFJN01000020">
    <property type="protein sequence ID" value="KPI38164.1"/>
    <property type="molecule type" value="Genomic_DNA"/>
</dbReference>
<proteinExistence type="inferred from homology"/>
<evidence type="ECO:0000256" key="5">
    <source>
        <dbReference type="PIRSR" id="PIRSR602401-1"/>
    </source>
</evidence>
<dbReference type="GO" id="GO:0016705">
    <property type="term" value="F:oxidoreductase activity, acting on paired donors, with incorporation or reduction of molecular oxygen"/>
    <property type="evidence" value="ECO:0007669"/>
    <property type="project" value="InterPro"/>
</dbReference>
<comment type="cofactor">
    <cofactor evidence="1 5">
        <name>heme</name>
        <dbReference type="ChEBI" id="CHEBI:30413"/>
    </cofactor>
</comment>
<feature type="binding site" description="axial binding residue" evidence="5">
    <location>
        <position position="465"/>
    </location>
    <ligand>
        <name>heme</name>
        <dbReference type="ChEBI" id="CHEBI:30413"/>
    </ligand>
    <ligandPart>
        <name>Fe</name>
        <dbReference type="ChEBI" id="CHEBI:18248"/>
    </ligandPart>
</feature>
<dbReference type="GO" id="GO:0004497">
    <property type="term" value="F:monooxygenase activity"/>
    <property type="evidence" value="ECO:0007669"/>
    <property type="project" value="UniProtKB-KW"/>
</dbReference>
<dbReference type="InterPro" id="IPR050121">
    <property type="entry name" value="Cytochrome_P450_monoxygenase"/>
</dbReference>
<comment type="similarity">
    <text evidence="6">Belongs to the cytochrome P450 family.</text>
</comment>
<dbReference type="PROSITE" id="PS00086">
    <property type="entry name" value="CYTOCHROME_P450"/>
    <property type="match status" value="1"/>
</dbReference>
<dbReference type="RefSeq" id="XP_017998127.1">
    <property type="nucleotide sequence ID" value="XM_018139929.1"/>
</dbReference>
<dbReference type="CDD" id="cd11060">
    <property type="entry name" value="CYP57A1-like"/>
    <property type="match status" value="1"/>
</dbReference>
<dbReference type="GO" id="GO:0005506">
    <property type="term" value="F:iron ion binding"/>
    <property type="evidence" value="ECO:0007669"/>
    <property type="project" value="InterPro"/>
</dbReference>
<dbReference type="OrthoDB" id="3934656at2759"/>
<evidence type="ECO:0000313" key="8">
    <source>
        <dbReference type="Proteomes" id="UP000038010"/>
    </source>
</evidence>
<dbReference type="PANTHER" id="PTHR24305:SF85">
    <property type="entry name" value="P450, PUTATIVE (EUROFUNG)-RELATED"/>
    <property type="match status" value="1"/>
</dbReference>
<accession>A0A0N1H1F3</accession>
<dbReference type="PRINTS" id="PR00463">
    <property type="entry name" value="EP450I"/>
</dbReference>
<dbReference type="STRING" id="1664694.A0A0N1H1F3"/>
<dbReference type="Pfam" id="PF00067">
    <property type="entry name" value="p450"/>
    <property type="match status" value="1"/>
</dbReference>
<gene>
    <name evidence="7" type="ORF">AB675_1110</name>
</gene>
<keyword evidence="2 5" id="KW-0479">Metal-binding</keyword>
<protein>
    <submittedName>
        <fullName evidence="7">Pisatin demethylase</fullName>
    </submittedName>
</protein>
<evidence type="ECO:0000256" key="3">
    <source>
        <dbReference type="ARBA" id="ARBA00023002"/>
    </source>
</evidence>
<dbReference type="GO" id="GO:0008168">
    <property type="term" value="F:methyltransferase activity"/>
    <property type="evidence" value="ECO:0007669"/>
    <property type="project" value="UniProtKB-KW"/>
</dbReference>
<name>A0A0N1H1F3_9EURO</name>
<keyword evidence="6" id="KW-0503">Monooxygenase</keyword>
<evidence type="ECO:0000256" key="4">
    <source>
        <dbReference type="ARBA" id="ARBA00023004"/>
    </source>
</evidence>
<evidence type="ECO:0000256" key="2">
    <source>
        <dbReference type="ARBA" id="ARBA00022723"/>
    </source>
</evidence>
<dbReference type="PRINTS" id="PR00385">
    <property type="entry name" value="P450"/>
</dbReference>
<dbReference type="SUPFAM" id="SSF48264">
    <property type="entry name" value="Cytochrome P450"/>
    <property type="match status" value="1"/>
</dbReference>
<keyword evidence="8" id="KW-1185">Reference proteome</keyword>
<dbReference type="GO" id="GO:0020037">
    <property type="term" value="F:heme binding"/>
    <property type="evidence" value="ECO:0007669"/>
    <property type="project" value="InterPro"/>
</dbReference>
<dbReference type="InterPro" id="IPR001128">
    <property type="entry name" value="Cyt_P450"/>
</dbReference>
<dbReference type="InterPro" id="IPR002401">
    <property type="entry name" value="Cyt_P450_E_grp-I"/>
</dbReference>